<proteinExistence type="predicted"/>
<sequence>MTFFALQPSGIPQVPLSFYLLTLALIPILLYLTIRYYQKASYRHFFLVLQLTLLVTLYGWYILKGFPFNEALPLYHCRMGMLAIFLLPNKTKAKQLFMFLGVGGPILALLSPDLYPYPMTHATNIAFYLAHYALMVNALTYLLMHYQPQLSSVRFNLTFLASLNLSLILVNLLTKGNYGFVMNSPLIHSHNLIFNFTALTLVLTLLAKLVELAYQRYLMTEEVLIPIGKG</sequence>
<feature type="transmembrane region" description="Helical" evidence="1">
    <location>
        <begin position="16"/>
        <end position="34"/>
    </location>
</feature>
<evidence type="ECO:0000313" key="3">
    <source>
        <dbReference type="Proteomes" id="UP000182015"/>
    </source>
</evidence>
<dbReference type="EMBL" id="LZDD01000001">
    <property type="protein sequence ID" value="OJF72093.1"/>
    <property type="molecule type" value="Genomic_DNA"/>
</dbReference>
<gene>
    <name evidence="2" type="ORF">A9Q68_00705</name>
</gene>
<dbReference type="STRING" id="1856638.A9Q68_00705"/>
<feature type="transmembrane region" description="Helical" evidence="1">
    <location>
        <begin position="72"/>
        <end position="89"/>
    </location>
</feature>
<dbReference type="InterPro" id="IPR011737">
    <property type="entry name" value="CHP02206_TP0381"/>
</dbReference>
<dbReference type="NCBIfam" id="TIGR02206">
    <property type="entry name" value="intg_mem_TP0381"/>
    <property type="match status" value="1"/>
</dbReference>
<dbReference type="Pfam" id="PF14808">
    <property type="entry name" value="TMEM164"/>
    <property type="match status" value="1"/>
</dbReference>
<evidence type="ECO:0000313" key="2">
    <source>
        <dbReference type="EMBL" id="OJF72093.1"/>
    </source>
</evidence>
<evidence type="ECO:0000256" key="1">
    <source>
        <dbReference type="SAM" id="Phobius"/>
    </source>
</evidence>
<dbReference type="OrthoDB" id="9813172at2"/>
<keyword evidence="1" id="KW-0812">Transmembrane</keyword>
<keyword evidence="1" id="KW-0472">Membrane</keyword>
<feature type="transmembrane region" description="Helical" evidence="1">
    <location>
        <begin position="121"/>
        <end position="143"/>
    </location>
</feature>
<keyword evidence="3" id="KW-1185">Reference proteome</keyword>
<organism evidence="2 3">
    <name type="scientific">Streptococcus bovimastitidis</name>
    <dbReference type="NCBI Taxonomy" id="1856638"/>
    <lineage>
        <taxon>Bacteria</taxon>
        <taxon>Bacillati</taxon>
        <taxon>Bacillota</taxon>
        <taxon>Bacilli</taxon>
        <taxon>Lactobacillales</taxon>
        <taxon>Streptococcaceae</taxon>
        <taxon>Streptococcus</taxon>
    </lineage>
</organism>
<evidence type="ECO:0008006" key="4">
    <source>
        <dbReference type="Google" id="ProtNLM"/>
    </source>
</evidence>
<reference evidence="3" key="1">
    <citation type="submission" date="2016-06" db="EMBL/GenBank/DDBJ databases">
        <authorList>
            <person name="de Vries S.P.W."/>
            <person name="Hadjirin N.F."/>
            <person name="Lay E.M."/>
            <person name="Zadoks R.N."/>
            <person name="Peacock S.J."/>
            <person name="Parkhill J."/>
            <person name="Grant A.J."/>
            <person name="Mcdougall S."/>
            <person name="Holmes M.A."/>
        </authorList>
    </citation>
    <scope>NUCLEOTIDE SEQUENCE [LARGE SCALE GENOMIC DNA]</scope>
    <source>
        <strain evidence="3">NZ1587</strain>
    </source>
</reference>
<feature type="transmembrane region" description="Helical" evidence="1">
    <location>
        <begin position="193"/>
        <end position="210"/>
    </location>
</feature>
<name>A0A1L8MMV9_9STRE</name>
<dbReference type="AlphaFoldDB" id="A0A1L8MMV9"/>
<keyword evidence="1" id="KW-1133">Transmembrane helix</keyword>
<dbReference type="RefSeq" id="WP_071792750.1">
    <property type="nucleotide sequence ID" value="NZ_LZDD01000001.1"/>
</dbReference>
<feature type="transmembrane region" description="Helical" evidence="1">
    <location>
        <begin position="155"/>
        <end position="173"/>
    </location>
</feature>
<feature type="transmembrane region" description="Helical" evidence="1">
    <location>
        <begin position="96"/>
        <end position="115"/>
    </location>
</feature>
<protein>
    <recommendedName>
        <fullName evidence="4">TIGR02206 family membrane protein</fullName>
    </recommendedName>
</protein>
<accession>A0A1L8MMV9</accession>
<comment type="caution">
    <text evidence="2">The sequence shown here is derived from an EMBL/GenBank/DDBJ whole genome shotgun (WGS) entry which is preliminary data.</text>
</comment>
<dbReference type="Proteomes" id="UP000182015">
    <property type="component" value="Unassembled WGS sequence"/>
</dbReference>
<feature type="transmembrane region" description="Helical" evidence="1">
    <location>
        <begin position="46"/>
        <end position="66"/>
    </location>
</feature>